<dbReference type="EMBL" id="JBBHLI010000008">
    <property type="protein sequence ID" value="MEK9502005.1"/>
    <property type="molecule type" value="Genomic_DNA"/>
</dbReference>
<feature type="domain" description="Transcription regulator PadR N-terminal" evidence="1">
    <location>
        <begin position="15"/>
        <end position="87"/>
    </location>
</feature>
<dbReference type="InterPro" id="IPR052509">
    <property type="entry name" value="Metal_resp_DNA-bind_regulator"/>
</dbReference>
<dbReference type="NCBIfam" id="TIGR03433">
    <property type="entry name" value="padR_acidobact"/>
    <property type="match status" value="1"/>
</dbReference>
<protein>
    <submittedName>
        <fullName evidence="2">PadR family transcriptional regulator</fullName>
    </submittedName>
</protein>
<dbReference type="Proteomes" id="UP001484239">
    <property type="component" value="Unassembled WGS sequence"/>
</dbReference>
<dbReference type="InterPro" id="IPR036390">
    <property type="entry name" value="WH_DNA-bd_sf"/>
</dbReference>
<dbReference type="PANTHER" id="PTHR33169">
    <property type="entry name" value="PADR-FAMILY TRANSCRIPTIONAL REGULATOR"/>
    <property type="match status" value="1"/>
</dbReference>
<reference evidence="2 3" key="1">
    <citation type="submission" date="2024-02" db="EMBL/GenBank/DDBJ databases">
        <title>A novel Gemmatimonadota bacterium.</title>
        <authorList>
            <person name="Du Z.-J."/>
            <person name="Ye Y.-Q."/>
        </authorList>
    </citation>
    <scope>NUCLEOTIDE SEQUENCE [LARGE SCALE GENOMIC DNA]</scope>
    <source>
        <strain evidence="2 3">DH-20</strain>
    </source>
</reference>
<organism evidence="2 3">
    <name type="scientific">Gaopeijia maritima</name>
    <dbReference type="NCBI Taxonomy" id="3119007"/>
    <lineage>
        <taxon>Bacteria</taxon>
        <taxon>Pseudomonadati</taxon>
        <taxon>Gemmatimonadota</taxon>
        <taxon>Longimicrobiia</taxon>
        <taxon>Gaopeijiales</taxon>
        <taxon>Gaopeijiaceae</taxon>
        <taxon>Gaopeijia</taxon>
    </lineage>
</organism>
<keyword evidence="3" id="KW-1185">Reference proteome</keyword>
<dbReference type="Gene3D" id="1.10.10.10">
    <property type="entry name" value="Winged helix-like DNA-binding domain superfamily/Winged helix DNA-binding domain"/>
    <property type="match status" value="1"/>
</dbReference>
<evidence type="ECO:0000259" key="1">
    <source>
        <dbReference type="Pfam" id="PF03551"/>
    </source>
</evidence>
<name>A0ABU9EB82_9BACT</name>
<accession>A0ABU9EB82</accession>
<evidence type="ECO:0000313" key="3">
    <source>
        <dbReference type="Proteomes" id="UP001484239"/>
    </source>
</evidence>
<dbReference type="InterPro" id="IPR017799">
    <property type="entry name" value="Tscrpt_reg_PadR_acidobac-type"/>
</dbReference>
<dbReference type="Pfam" id="PF03551">
    <property type="entry name" value="PadR"/>
    <property type="match status" value="1"/>
</dbReference>
<dbReference type="RefSeq" id="WP_405280702.1">
    <property type="nucleotide sequence ID" value="NZ_CP144380.1"/>
</dbReference>
<comment type="caution">
    <text evidence="2">The sequence shown here is derived from an EMBL/GenBank/DDBJ whole genome shotgun (WGS) entry which is preliminary data.</text>
</comment>
<dbReference type="PANTHER" id="PTHR33169:SF14">
    <property type="entry name" value="TRANSCRIPTIONAL REGULATOR RV3488"/>
    <property type="match status" value="1"/>
</dbReference>
<sequence>MTRLELLQGTLDVLVLRTLTGGARHGYDIARAIKQLSDDVLQVEEGALYPALHRLRARGWVESEWGRSEKNRRAKFYQLTEAGREALVDEARNWDRYSEAVARVLADAPREGA</sequence>
<proteinExistence type="predicted"/>
<dbReference type="InterPro" id="IPR005149">
    <property type="entry name" value="Tscrpt_reg_PadR_N"/>
</dbReference>
<dbReference type="InterPro" id="IPR036388">
    <property type="entry name" value="WH-like_DNA-bd_sf"/>
</dbReference>
<dbReference type="SUPFAM" id="SSF46785">
    <property type="entry name" value="Winged helix' DNA-binding domain"/>
    <property type="match status" value="1"/>
</dbReference>
<gene>
    <name evidence="2" type="ORF">WI372_13510</name>
</gene>
<evidence type="ECO:0000313" key="2">
    <source>
        <dbReference type="EMBL" id="MEK9502005.1"/>
    </source>
</evidence>